<feature type="compositionally biased region" description="Low complexity" evidence="1">
    <location>
        <begin position="176"/>
        <end position="201"/>
    </location>
</feature>
<keyword evidence="5" id="KW-1185">Reference proteome</keyword>
<name>A0ABY6G960_9BURK</name>
<evidence type="ECO:0000256" key="2">
    <source>
        <dbReference type="SAM" id="SignalP"/>
    </source>
</evidence>
<feature type="compositionally biased region" description="Low complexity" evidence="1">
    <location>
        <begin position="208"/>
        <end position="221"/>
    </location>
</feature>
<feature type="signal peptide" evidence="2">
    <location>
        <begin position="1"/>
        <end position="27"/>
    </location>
</feature>
<proteinExistence type="predicted"/>
<sequence length="221" mass="22771">MQSLPSFHRPLLLAAASLALAASLVQAASAQMIYRSVGPDGRLTFSDRELSAARPAAPADVRAPAPPAGDALPYALREVQARFPVTLYTAGNCSPCASARALLTLRGIPFTEFTVQTDADAQALRALSGQDLLPFATIGRQHVSGFAADEWRQYLDAAGYPQTSGLPANYRPPAPRALAPVTPARAAAAAAPSSGTAGRGAPTPPPSTSRVTPTNPAGLSF</sequence>
<organism evidence="4 5">
    <name type="scientific">Comamonas endophytica</name>
    <dbReference type="NCBI Taxonomy" id="2949090"/>
    <lineage>
        <taxon>Bacteria</taxon>
        <taxon>Pseudomonadati</taxon>
        <taxon>Pseudomonadota</taxon>
        <taxon>Betaproteobacteria</taxon>
        <taxon>Burkholderiales</taxon>
        <taxon>Comamonadaceae</taxon>
        <taxon>Comamonas</taxon>
    </lineage>
</organism>
<gene>
    <name evidence="4" type="ORF">M9799_16185</name>
</gene>
<dbReference type="PROSITE" id="PS51354">
    <property type="entry name" value="GLUTAREDOXIN_2"/>
    <property type="match status" value="1"/>
</dbReference>
<keyword evidence="2" id="KW-0732">Signal</keyword>
<dbReference type="Gene3D" id="3.40.30.10">
    <property type="entry name" value="Glutaredoxin"/>
    <property type="match status" value="1"/>
</dbReference>
<dbReference type="CDD" id="cd02976">
    <property type="entry name" value="NrdH"/>
    <property type="match status" value="1"/>
</dbReference>
<evidence type="ECO:0000313" key="4">
    <source>
        <dbReference type="EMBL" id="UYG51568.1"/>
    </source>
</evidence>
<dbReference type="EMBL" id="CP106881">
    <property type="protein sequence ID" value="UYG51568.1"/>
    <property type="molecule type" value="Genomic_DNA"/>
</dbReference>
<feature type="chain" id="PRO_5045661689" evidence="2">
    <location>
        <begin position="28"/>
        <end position="221"/>
    </location>
</feature>
<dbReference type="Pfam" id="PF00462">
    <property type="entry name" value="Glutaredoxin"/>
    <property type="match status" value="1"/>
</dbReference>
<dbReference type="SUPFAM" id="SSF52833">
    <property type="entry name" value="Thioredoxin-like"/>
    <property type="match status" value="1"/>
</dbReference>
<feature type="domain" description="Glutaredoxin" evidence="3">
    <location>
        <begin position="85"/>
        <end position="143"/>
    </location>
</feature>
<dbReference type="RefSeq" id="WP_231042339.1">
    <property type="nucleotide sequence ID" value="NZ_CP106881.1"/>
</dbReference>
<protein>
    <submittedName>
        <fullName evidence="4">Glutaredoxin family protein</fullName>
    </submittedName>
</protein>
<reference evidence="4" key="1">
    <citation type="submission" date="2022-09" db="EMBL/GenBank/DDBJ databases">
        <title>The complete genome of Acidovorax sp. 5MLIR.</title>
        <authorList>
            <person name="Liu L."/>
            <person name="Yue J."/>
            <person name="Yang F."/>
            <person name="Yuan J."/>
            <person name="Li L."/>
        </authorList>
    </citation>
    <scope>NUCLEOTIDE SEQUENCE</scope>
    <source>
        <strain evidence="4">5MLIR</strain>
    </source>
</reference>
<evidence type="ECO:0000256" key="1">
    <source>
        <dbReference type="SAM" id="MobiDB-lite"/>
    </source>
</evidence>
<accession>A0ABY6G960</accession>
<feature type="region of interest" description="Disordered" evidence="1">
    <location>
        <begin position="166"/>
        <end position="221"/>
    </location>
</feature>
<dbReference type="InterPro" id="IPR036249">
    <property type="entry name" value="Thioredoxin-like_sf"/>
</dbReference>
<dbReference type="Proteomes" id="UP001162800">
    <property type="component" value="Chromosome"/>
</dbReference>
<dbReference type="InterPro" id="IPR002109">
    <property type="entry name" value="Glutaredoxin"/>
</dbReference>
<evidence type="ECO:0000313" key="5">
    <source>
        <dbReference type="Proteomes" id="UP001162800"/>
    </source>
</evidence>
<evidence type="ECO:0000259" key="3">
    <source>
        <dbReference type="Pfam" id="PF00462"/>
    </source>
</evidence>